<dbReference type="InterPro" id="IPR022391">
    <property type="entry name" value="ICE_relaxase_PFGI-1"/>
</dbReference>
<dbReference type="NCBIfam" id="NF041494">
    <property type="entry name" value="MobH"/>
    <property type="match status" value="1"/>
</dbReference>
<feature type="compositionally biased region" description="Polar residues" evidence="1">
    <location>
        <begin position="413"/>
        <end position="423"/>
    </location>
</feature>
<evidence type="ECO:0000313" key="4">
    <source>
        <dbReference type="Proteomes" id="UP000006286"/>
    </source>
</evidence>
<dbReference type="PATRIC" id="fig|930169.3.peg.2017"/>
<evidence type="ECO:0000256" key="1">
    <source>
        <dbReference type="SAM" id="MobiDB-lite"/>
    </source>
</evidence>
<dbReference type="SMART" id="SM00471">
    <property type="entry name" value="HDc"/>
    <property type="match status" value="1"/>
</dbReference>
<evidence type="ECO:0000313" key="3">
    <source>
        <dbReference type="EMBL" id="AFT70310.1"/>
    </source>
</evidence>
<dbReference type="HOGENOM" id="CLU_023668_1_0_6"/>
<dbReference type="SUPFAM" id="SSF109604">
    <property type="entry name" value="HD-domain/PDEase-like"/>
    <property type="match status" value="1"/>
</dbReference>
<dbReference type="Gene3D" id="1.10.10.10">
    <property type="entry name" value="Winged helix-like DNA-binding domain superfamily/Winged helix DNA-binding domain"/>
    <property type="match status" value="1"/>
</dbReference>
<dbReference type="InterPro" id="IPR011119">
    <property type="entry name" value="Unchr_helicase_relaxase_TraI"/>
</dbReference>
<feature type="region of interest" description="Disordered" evidence="1">
    <location>
        <begin position="349"/>
        <end position="423"/>
    </location>
</feature>
<feature type="region of interest" description="Disordered" evidence="1">
    <location>
        <begin position="457"/>
        <end position="486"/>
    </location>
</feature>
<dbReference type="InterPro" id="IPR003607">
    <property type="entry name" value="HD/PDEase_dom"/>
</dbReference>
<proteinExistence type="predicted"/>
<dbReference type="NCBIfam" id="TIGR03760">
    <property type="entry name" value="ICE_TraI_Pfluor"/>
    <property type="match status" value="1"/>
</dbReference>
<dbReference type="InterPro" id="IPR036390">
    <property type="entry name" value="WH_DNA-bd_sf"/>
</dbReference>
<dbReference type="Gene3D" id="1.10.3210.40">
    <property type="match status" value="1"/>
</dbReference>
<dbReference type="EMBL" id="CP003466">
    <property type="protein sequence ID" value="AFT70310.1"/>
    <property type="molecule type" value="Genomic_DNA"/>
</dbReference>
<dbReference type="CDD" id="cd00077">
    <property type="entry name" value="HDc"/>
    <property type="match status" value="1"/>
</dbReference>
<reference evidence="3 4" key="1">
    <citation type="journal article" date="2012" name="J. Bacteriol.">
        <title>Complete genome sequence of Alcanivorax dieselolei type strain B5.</title>
        <authorList>
            <person name="Lai Q."/>
            <person name="Li W."/>
            <person name="Shao Z."/>
        </authorList>
    </citation>
    <scope>NUCLEOTIDE SEQUENCE [LARGE SCALE GENOMIC DNA]</scope>
    <source>
        <strain evidence="4">DSM 16502 / CGMCC 1.3690 / B-5</strain>
    </source>
</reference>
<dbReference type="InterPro" id="IPR036388">
    <property type="entry name" value="WH-like_DNA-bd_sf"/>
</dbReference>
<dbReference type="Gene3D" id="2.40.10.200">
    <property type="entry name" value="STY4665 C-terminal domain-like"/>
    <property type="match status" value="1"/>
</dbReference>
<dbReference type="Proteomes" id="UP000006286">
    <property type="component" value="Chromosome"/>
</dbReference>
<dbReference type="eggNOG" id="COG3481">
    <property type="taxonomic scope" value="Bacteria"/>
</dbReference>
<dbReference type="Pfam" id="PF07515">
    <property type="entry name" value="TraI_2_C"/>
    <property type="match status" value="1"/>
</dbReference>
<protein>
    <submittedName>
        <fullName evidence="3">Relaxase</fullName>
    </submittedName>
</protein>
<feature type="compositionally biased region" description="Pro residues" evidence="1">
    <location>
        <begin position="465"/>
        <end position="476"/>
    </location>
</feature>
<dbReference type="Pfam" id="PF07514">
    <property type="entry name" value="TraI_2"/>
    <property type="match status" value="1"/>
</dbReference>
<dbReference type="SUPFAM" id="SSF46785">
    <property type="entry name" value="Winged helix' DNA-binding domain"/>
    <property type="match status" value="1"/>
</dbReference>
<organism evidence="3 4">
    <name type="scientific">Alcanivorax dieselolei (strain DSM 16502 / CGMCC 1.3690 / MCCC 1A00001 / B-5)</name>
    <name type="common">Alloalcanivorax dieselolei</name>
    <dbReference type="NCBI Taxonomy" id="930169"/>
    <lineage>
        <taxon>Bacteria</taxon>
        <taxon>Pseudomonadati</taxon>
        <taxon>Pseudomonadota</taxon>
        <taxon>Gammaproteobacteria</taxon>
        <taxon>Oceanospirillales</taxon>
        <taxon>Alcanivoracaceae</taxon>
        <taxon>Alloalcanivorax</taxon>
    </lineage>
</organism>
<dbReference type="AlphaFoldDB" id="K0CD09"/>
<sequence>MPQRPSNGRFEVQRADALLAPHNGLISTLKGLAGVPESHWQRLYQALLDRFAALVQLLPASEAHHHAGPGGLLRHGLEVAHNALLLRRGILLPPNASPEEQASQQDLWTYACFTAALLHDLGKPVVDQEITLYQTDGSDRAWTPVSGPMPEGCQYQMTFRHGRVHRQHERIAPLLAPILLPQHGLDWLASAPTLLDAWLAAIQGAMEDAGPLGAIIAKADRRSVAENLAGGVTPQMPTTRVKPLAERLLTGLRHLITSGELPLNRRGAAGFTDEHHLWVVSKRAIDALLVHLIEEGQPGIPTRNSRVMDELQQHGIVVPNEDRAIWLCDITIGDWRQSLTCLKIDLSRIWPDPDQRPSDTGVTVHPSDTKPATETDSDEENGGSHDSRPSAPDVQAPSLPADEPDLPSPPSSMPTSHAGTRSSETIADDLALPLPMDLNAGGNADEETTQDTNKQIEANTGAPSNAPPTIPAPSPPQETNETGQATGDAGKQFLAWLRDGLATGRLAINTPQARIHVIEQGLVLVSPGIFKDFSAARWNHVQKRFQKLKLHQRTHDNMNIWTCKAAGARKQALMKVYLISKTEVSELGLTLPPPNPAVRLLLMT</sequence>
<name>K0CD09_ALCDB</name>
<feature type="domain" description="HD/PDEase" evidence="2">
    <location>
        <begin position="68"/>
        <end position="234"/>
    </location>
</feature>
<accession>K0CD09</accession>
<keyword evidence="4" id="KW-1185">Reference proteome</keyword>
<dbReference type="KEGG" id="adi:B5T_02036"/>
<dbReference type="InterPro" id="IPR011093">
    <property type="entry name" value="TraI_2_C"/>
</dbReference>
<evidence type="ECO:0000259" key="2">
    <source>
        <dbReference type="SMART" id="SM00471"/>
    </source>
</evidence>
<gene>
    <name evidence="3" type="ordered locus">B5T_02036</name>
</gene>
<dbReference type="STRING" id="930169.B5T_02036"/>